<accession>A0ABY3SZ81</accession>
<sequence>MDIKEQSCDTTASDSSVQTDKARAAFYASLGEVCPFVLTTLNHPCFLGDGQVWPGKKPAWTIINRPDSVIIASDGMSDTYWDGGTPLGFGVEICAEMPGNLDIEAAMSSCLFKLVRAVCDDIAYEPANLNLFQHYSCISLESSAPCMPEVFHTTDEGHVGVILGYSSPRIPSSFSTPYGEVRMLPIATLYAKETLALREADQDVGALRDQFVATLKKHEHDGLCFIDRPVMIPDVS</sequence>
<organism evidence="1 2">
    <name type="scientific">Thiothrix winogradskyi</name>
    <dbReference type="NCBI Taxonomy" id="96472"/>
    <lineage>
        <taxon>Bacteria</taxon>
        <taxon>Pseudomonadati</taxon>
        <taxon>Pseudomonadota</taxon>
        <taxon>Gammaproteobacteria</taxon>
        <taxon>Thiotrichales</taxon>
        <taxon>Thiotrichaceae</taxon>
        <taxon>Thiothrix</taxon>
    </lineage>
</organism>
<protein>
    <recommendedName>
        <fullName evidence="3">Suppressor of fused-like domain-containing protein</fullName>
    </recommendedName>
</protein>
<keyword evidence="2" id="KW-1185">Reference proteome</keyword>
<dbReference type="RefSeq" id="WP_236499519.1">
    <property type="nucleotide sequence ID" value="NZ_CP091244.1"/>
</dbReference>
<proteinExistence type="predicted"/>
<name>A0ABY3SZ81_9GAMM</name>
<evidence type="ECO:0008006" key="3">
    <source>
        <dbReference type="Google" id="ProtNLM"/>
    </source>
</evidence>
<evidence type="ECO:0000313" key="2">
    <source>
        <dbReference type="Proteomes" id="UP001054801"/>
    </source>
</evidence>
<dbReference type="Proteomes" id="UP001054801">
    <property type="component" value="Chromosome"/>
</dbReference>
<gene>
    <name evidence="1" type="ORF">L2Y54_01885</name>
</gene>
<dbReference type="EMBL" id="CP091244">
    <property type="protein sequence ID" value="UJS24812.1"/>
    <property type="molecule type" value="Genomic_DNA"/>
</dbReference>
<reference evidence="1" key="1">
    <citation type="journal article" date="2022" name="Microorganisms">
        <title>Two New Species of Filamentous Sulfur Bacteria of the Genus Thiothrix, Thiothrix winogradskyi sp. nov. and 'Candidatus Thiothrix sulfatifontis' sp. nov.</title>
        <authorList>
            <person name="Ravin N.V."/>
            <person name="Rossetti S."/>
            <person name="Beletsky A.V."/>
            <person name="Kadnikov V.V."/>
            <person name="Rudenko T.S."/>
            <person name="Smolyakov D.D."/>
            <person name="Moskvitina M.I."/>
            <person name="Gureeva M.V."/>
            <person name="Mardanov A.V."/>
            <person name="Grabovich M.Y."/>
        </authorList>
    </citation>
    <scope>NUCLEOTIDE SEQUENCE</scope>
    <source>
        <strain evidence="1">CT3</strain>
    </source>
</reference>
<evidence type="ECO:0000313" key="1">
    <source>
        <dbReference type="EMBL" id="UJS24812.1"/>
    </source>
</evidence>